<protein>
    <submittedName>
        <fullName evidence="1">Uncharacterized protein</fullName>
    </submittedName>
</protein>
<dbReference type="EMBL" id="CDOL01000283">
    <property type="protein sequence ID" value="CEN54431.1"/>
    <property type="molecule type" value="Genomic_DNA"/>
</dbReference>
<accession>A0A0B7IRB4</accession>
<evidence type="ECO:0000313" key="2">
    <source>
        <dbReference type="Proteomes" id="UP000038200"/>
    </source>
</evidence>
<dbReference type="AlphaFoldDB" id="A0A0B7IRB4"/>
<dbReference type="Proteomes" id="UP000038200">
    <property type="component" value="Unassembled WGS sequence"/>
</dbReference>
<evidence type="ECO:0000313" key="1">
    <source>
        <dbReference type="EMBL" id="CEN54431.1"/>
    </source>
</evidence>
<gene>
    <name evidence="1" type="ORF">CCAND93_90015</name>
</gene>
<dbReference type="OrthoDB" id="1408849at2"/>
<sequence length="336" mass="38485">MANINIEQIKNEIVRYGQKSAFDLEAAILSDKILLNQFAKPLSKVKGEYHIPYVLMGNVVQAFSDEWTAQGKVEFGKKLMKNYHMKVNFPINPYEIYGSWEEDLYHEDKKPNEMPISKYIVDLLAKKIISDLDEVSITGEYDRSQIGNASPDYTKTIDGLNKVVDRAVADNDNPVFTIPVDSSLAGNIVDRVTKFEKGLPDKGKVSTIFMSLEEFNDYVEARETPANQYINFNDPQRGKTKYGRDLVGVPGLKKGRLIAWFDGNLFRLYDRKDNPARIDDVQVQDYQVKIFSQWHLGYDFAVNEYLFVESQSGSKKRGLNNAEKNKLFYPNMKLEA</sequence>
<reference evidence="1 2" key="1">
    <citation type="submission" date="2015-01" db="EMBL/GenBank/DDBJ databases">
        <authorList>
            <person name="Xiang T."/>
            <person name="Song Y."/>
            <person name="Huang L."/>
            <person name="Wang B."/>
            <person name="Wu P."/>
        </authorList>
    </citation>
    <scope>NUCLEOTIDE SEQUENCE [LARGE SCALE GENOMIC DNA]</scope>
    <source>
        <strain evidence="1 2">CcD93</strain>
    </source>
</reference>
<organism evidence="1 2">
    <name type="scientific">Capnocytophaga canis</name>
    <dbReference type="NCBI Taxonomy" id="1848903"/>
    <lineage>
        <taxon>Bacteria</taxon>
        <taxon>Pseudomonadati</taxon>
        <taxon>Bacteroidota</taxon>
        <taxon>Flavobacteriia</taxon>
        <taxon>Flavobacteriales</taxon>
        <taxon>Flavobacteriaceae</taxon>
        <taxon>Capnocytophaga</taxon>
    </lineage>
</organism>
<proteinExistence type="predicted"/>
<name>A0A0B7IRB4_9FLAO</name>
<dbReference type="RefSeq" id="WP_042010150.1">
    <property type="nucleotide sequence ID" value="NZ_CDOL01000283.1"/>
</dbReference>